<evidence type="ECO:0000256" key="2">
    <source>
        <dbReference type="SAM" id="Phobius"/>
    </source>
</evidence>
<feature type="region of interest" description="Disordered" evidence="1">
    <location>
        <begin position="1"/>
        <end position="57"/>
    </location>
</feature>
<reference evidence="3 4" key="1">
    <citation type="journal article" date="2015" name="Genome Biol.">
        <title>Comparative genomics of Steinernema reveals deeply conserved gene regulatory networks.</title>
        <authorList>
            <person name="Dillman A.R."/>
            <person name="Macchietto M."/>
            <person name="Porter C.F."/>
            <person name="Rogers A."/>
            <person name="Williams B."/>
            <person name="Antoshechkin I."/>
            <person name="Lee M.M."/>
            <person name="Goodwin Z."/>
            <person name="Lu X."/>
            <person name="Lewis E.E."/>
            <person name="Goodrich-Blair H."/>
            <person name="Stock S.P."/>
            <person name="Adams B.J."/>
            <person name="Sternberg P.W."/>
            <person name="Mortazavi A."/>
        </authorList>
    </citation>
    <scope>NUCLEOTIDE SEQUENCE [LARGE SCALE GENOMIC DNA]</scope>
    <source>
        <strain evidence="3 4">ALL</strain>
    </source>
</reference>
<evidence type="ECO:0000313" key="3">
    <source>
        <dbReference type="EMBL" id="TMS38781.1"/>
    </source>
</evidence>
<accession>A0A4U8UZ31</accession>
<keyword evidence="2" id="KW-0472">Membrane</keyword>
<feature type="compositionally biased region" description="Basic and acidic residues" evidence="1">
    <location>
        <begin position="23"/>
        <end position="33"/>
    </location>
</feature>
<name>A0A4U8UZ31_STECR</name>
<organism evidence="3 4">
    <name type="scientific">Steinernema carpocapsae</name>
    <name type="common">Entomopathogenic nematode</name>
    <dbReference type="NCBI Taxonomy" id="34508"/>
    <lineage>
        <taxon>Eukaryota</taxon>
        <taxon>Metazoa</taxon>
        <taxon>Ecdysozoa</taxon>
        <taxon>Nematoda</taxon>
        <taxon>Chromadorea</taxon>
        <taxon>Rhabditida</taxon>
        <taxon>Tylenchina</taxon>
        <taxon>Panagrolaimomorpha</taxon>
        <taxon>Strongyloidoidea</taxon>
        <taxon>Steinernematidae</taxon>
        <taxon>Steinernema</taxon>
    </lineage>
</organism>
<sequence>MGFDPSKATTSTEPCHKQKQHHKTDEEPSRTPEDDTCLFGESTDSRRTSSEKAESADKATLLTKNTLLISATLMLSVILLISVLPFRQFDASVESFVPQPHRTPSLPNNHERKSVYSGKLIHSGFPLWGAPAVAAGGGALQHRRQRARTISRSL</sequence>
<dbReference type="EMBL" id="CM016762">
    <property type="protein sequence ID" value="TMS38781.1"/>
    <property type="molecule type" value="Genomic_DNA"/>
</dbReference>
<protein>
    <submittedName>
        <fullName evidence="3">Uncharacterized protein</fullName>
    </submittedName>
</protein>
<dbReference type="AlphaFoldDB" id="A0A4U8UZ31"/>
<proteinExistence type="predicted"/>
<feature type="transmembrane region" description="Helical" evidence="2">
    <location>
        <begin position="67"/>
        <end position="86"/>
    </location>
</feature>
<keyword evidence="4" id="KW-1185">Reference proteome</keyword>
<evidence type="ECO:0000256" key="1">
    <source>
        <dbReference type="SAM" id="MobiDB-lite"/>
    </source>
</evidence>
<dbReference type="Proteomes" id="UP000298663">
    <property type="component" value="Chromosome X"/>
</dbReference>
<comment type="caution">
    <text evidence="3">The sequence shown here is derived from an EMBL/GenBank/DDBJ whole genome shotgun (WGS) entry which is preliminary data.</text>
</comment>
<keyword evidence="2" id="KW-0812">Transmembrane</keyword>
<keyword evidence="2" id="KW-1133">Transmembrane helix</keyword>
<evidence type="ECO:0000313" key="4">
    <source>
        <dbReference type="Proteomes" id="UP000298663"/>
    </source>
</evidence>
<feature type="compositionally biased region" description="Basic and acidic residues" evidence="1">
    <location>
        <begin position="43"/>
        <end position="57"/>
    </location>
</feature>
<dbReference type="EMBL" id="AZBU02000001">
    <property type="protein sequence ID" value="TMS38781.1"/>
    <property type="molecule type" value="Genomic_DNA"/>
</dbReference>
<gene>
    <name evidence="3" type="ORF">L596_005426</name>
</gene>
<reference evidence="3 4" key="2">
    <citation type="journal article" date="2019" name="G3 (Bethesda)">
        <title>Hybrid Assembly of the Genome of the Entomopathogenic Nematode Steinernema carpocapsae Identifies the X-Chromosome.</title>
        <authorList>
            <person name="Serra L."/>
            <person name="Macchietto M."/>
            <person name="Macias-Munoz A."/>
            <person name="McGill C.J."/>
            <person name="Rodriguez I.M."/>
            <person name="Rodriguez B."/>
            <person name="Murad R."/>
            <person name="Mortazavi A."/>
        </authorList>
    </citation>
    <scope>NUCLEOTIDE SEQUENCE [LARGE SCALE GENOMIC DNA]</scope>
    <source>
        <strain evidence="3 4">ALL</strain>
    </source>
</reference>